<comment type="caution">
    <text evidence="3">The sequence shown here is derived from an EMBL/GenBank/DDBJ whole genome shotgun (WGS) entry which is preliminary data.</text>
</comment>
<evidence type="ECO:0000313" key="4">
    <source>
        <dbReference type="Proteomes" id="UP000625316"/>
    </source>
</evidence>
<sequence length="352" mass="40868">MPKSPVLFPDEENYIAFFSDLKTRIRQAQVKAALAINAELVMLYWQIGQDILQRQQVEGWGSKVITRLSKDLKREFPEMKGFSQRNLKYMRSFAEAYPDQEFVQQAAAQIPWFHNCVLIDRVKVPQIRIWYIQQTIRNGWSRNILEMQIDSNLYQRQGDAVSNFERTLPPSQSDLAQQLVKDPYHLDFLSLTEPFQERELEASLVSHMRDFLLELGVGFSFAGSQYRLEVDGDEYFLDLLFYHLRLRCFIVIDLKVTEFRPEYTGKMNFYVSAVDDLLRHPDDQPTIGIVLCKSKKRTIAEYALRNLNTPIAVSTHTLPEPLKDNLPTIAQLEMQMEAVVSELEAESASESE</sequence>
<dbReference type="Pfam" id="PF17761">
    <property type="entry name" value="DUF1016_N"/>
    <property type="match status" value="1"/>
</dbReference>
<name>A0A928VQ42_9CYAN</name>
<dbReference type="AlphaFoldDB" id="A0A928VQ42"/>
<proteinExistence type="predicted"/>
<dbReference type="InterPro" id="IPR011856">
    <property type="entry name" value="tRNA_endonuc-like_dom_sf"/>
</dbReference>
<evidence type="ECO:0000313" key="3">
    <source>
        <dbReference type="EMBL" id="MBE9030472.1"/>
    </source>
</evidence>
<feature type="domain" description="YhcG N-terminal" evidence="2">
    <location>
        <begin position="21"/>
        <end position="156"/>
    </location>
</feature>
<feature type="domain" description="YhcG PDDEXK nuclease" evidence="1">
    <location>
        <begin position="177"/>
        <end position="323"/>
    </location>
</feature>
<dbReference type="GO" id="GO:0003676">
    <property type="term" value="F:nucleic acid binding"/>
    <property type="evidence" value="ECO:0007669"/>
    <property type="project" value="InterPro"/>
</dbReference>
<reference evidence="3" key="1">
    <citation type="submission" date="2020-10" db="EMBL/GenBank/DDBJ databases">
        <authorList>
            <person name="Castelo-Branco R."/>
            <person name="Eusebio N."/>
            <person name="Adriana R."/>
            <person name="Vieira A."/>
            <person name="Brugerolle De Fraissinette N."/>
            <person name="Rezende De Castro R."/>
            <person name="Schneider M.P."/>
            <person name="Vasconcelos V."/>
            <person name="Leao P.N."/>
        </authorList>
    </citation>
    <scope>NUCLEOTIDE SEQUENCE</scope>
    <source>
        <strain evidence="3">LEGE 11480</strain>
    </source>
</reference>
<protein>
    <submittedName>
        <fullName evidence="3">DUF1016 family protein</fullName>
    </submittedName>
</protein>
<dbReference type="InterPro" id="IPR053148">
    <property type="entry name" value="PD-DEXK-like_domain"/>
</dbReference>
<dbReference type="Pfam" id="PF06250">
    <property type="entry name" value="YhcG_C"/>
    <property type="match status" value="1"/>
</dbReference>
<dbReference type="InterPro" id="IPR041527">
    <property type="entry name" value="YhcG_N"/>
</dbReference>
<dbReference type="PANTHER" id="PTHR30547">
    <property type="entry name" value="UNCHARACTERIZED PROTEIN YHCG-RELATED"/>
    <property type="match status" value="1"/>
</dbReference>
<gene>
    <name evidence="3" type="ORF">IQ266_12095</name>
</gene>
<evidence type="ECO:0000259" key="2">
    <source>
        <dbReference type="Pfam" id="PF17761"/>
    </source>
</evidence>
<dbReference type="EMBL" id="JADEXQ010000036">
    <property type="protein sequence ID" value="MBE9030472.1"/>
    <property type="molecule type" value="Genomic_DNA"/>
</dbReference>
<dbReference type="Proteomes" id="UP000625316">
    <property type="component" value="Unassembled WGS sequence"/>
</dbReference>
<evidence type="ECO:0000259" key="1">
    <source>
        <dbReference type="Pfam" id="PF06250"/>
    </source>
</evidence>
<dbReference type="PANTHER" id="PTHR30547:SF0">
    <property type="entry name" value="BLR8175 PROTEIN"/>
    <property type="match status" value="1"/>
</dbReference>
<organism evidence="3 4">
    <name type="scientific">Romeriopsis navalis LEGE 11480</name>
    <dbReference type="NCBI Taxonomy" id="2777977"/>
    <lineage>
        <taxon>Bacteria</taxon>
        <taxon>Bacillati</taxon>
        <taxon>Cyanobacteriota</taxon>
        <taxon>Cyanophyceae</taxon>
        <taxon>Leptolyngbyales</taxon>
        <taxon>Leptolyngbyaceae</taxon>
        <taxon>Romeriopsis</taxon>
        <taxon>Romeriopsis navalis</taxon>
    </lineage>
</organism>
<accession>A0A928VQ42</accession>
<dbReference type="RefSeq" id="WP_264325299.1">
    <property type="nucleotide sequence ID" value="NZ_JADEXQ010000036.1"/>
</dbReference>
<dbReference type="Gene3D" id="3.40.1350.10">
    <property type="match status" value="1"/>
</dbReference>
<keyword evidence="4" id="KW-1185">Reference proteome</keyword>
<dbReference type="InterPro" id="IPR009362">
    <property type="entry name" value="YhcG_C"/>
</dbReference>